<dbReference type="OrthoDB" id="2838811at2"/>
<dbReference type="GO" id="GO:0006259">
    <property type="term" value="P:DNA metabolic process"/>
    <property type="evidence" value="ECO:0007669"/>
    <property type="project" value="UniProtKB-ARBA"/>
</dbReference>
<dbReference type="InterPro" id="IPR011335">
    <property type="entry name" value="Restrct_endonuc-II-like"/>
</dbReference>
<gene>
    <name evidence="2" type="ORF">CNEO_44452</name>
    <name evidence="4" type="ORF">CNEONATNEC25_01182</name>
    <name evidence="3" type="ORF">CQ394_00435</name>
</gene>
<reference evidence="2" key="3">
    <citation type="submission" date="2021-10" db="EMBL/GenBank/DDBJ databases">
        <authorList>
            <person name="Mesa V."/>
        </authorList>
    </citation>
    <scope>NUCLEOTIDE SEQUENCE</scope>
    <source>
        <strain evidence="2">CC3_PB</strain>
    </source>
</reference>
<evidence type="ECO:0000313" key="6">
    <source>
        <dbReference type="Proteomes" id="UP000431451"/>
    </source>
</evidence>
<dbReference type="EMBL" id="CAKJVE010000004">
    <property type="protein sequence ID" value="CAG9709870.1"/>
    <property type="molecule type" value="Genomic_DNA"/>
</dbReference>
<dbReference type="InterPro" id="IPR006166">
    <property type="entry name" value="ERCC4_domain"/>
</dbReference>
<protein>
    <submittedName>
        <fullName evidence="3">Molybdopterin-guanine dinucleotide biosynthesis protein A</fullName>
    </submittedName>
</protein>
<evidence type="ECO:0000313" key="3">
    <source>
        <dbReference type="EMBL" id="PEG30234.1"/>
    </source>
</evidence>
<proteinExistence type="predicted"/>
<organism evidence="3 5">
    <name type="scientific">Clostridium neonatale</name>
    <dbReference type="NCBI Taxonomy" id="137838"/>
    <lineage>
        <taxon>Bacteria</taxon>
        <taxon>Bacillati</taxon>
        <taxon>Bacillota</taxon>
        <taxon>Clostridia</taxon>
        <taxon>Eubacteriales</taxon>
        <taxon>Clostridiaceae</taxon>
        <taxon>Clostridium</taxon>
    </lineage>
</organism>
<dbReference type="Pfam" id="PF02732">
    <property type="entry name" value="ERCC4"/>
    <property type="match status" value="1"/>
</dbReference>
<evidence type="ECO:0000313" key="5">
    <source>
        <dbReference type="Proteomes" id="UP000220840"/>
    </source>
</evidence>
<feature type="domain" description="ERCC4" evidence="1">
    <location>
        <begin position="22"/>
        <end position="162"/>
    </location>
</feature>
<reference evidence="4 6" key="2">
    <citation type="submission" date="2018-06" db="EMBL/GenBank/DDBJ databases">
        <authorList>
            <consortium name="IHU Genomes"/>
        </authorList>
    </citation>
    <scope>NUCLEOTIDE SEQUENCE [LARGE SCALE GENOMIC DNA]</scope>
    <source>
        <strain evidence="4 6">NEC25</strain>
    </source>
</reference>
<dbReference type="STRING" id="137838.GCA_001458595_01523"/>
<dbReference type="SUPFAM" id="SSF52980">
    <property type="entry name" value="Restriction endonuclease-like"/>
    <property type="match status" value="1"/>
</dbReference>
<evidence type="ECO:0000313" key="4">
    <source>
        <dbReference type="EMBL" id="VCT83585.1"/>
    </source>
</evidence>
<reference evidence="3 5" key="1">
    <citation type="submission" date="2017-10" db="EMBL/GenBank/DDBJ databases">
        <title>Effective Description of Clostridium neonatale sp. nov. linked to necrotizing enterocolitis in neonates and a clarification of species assignable to the genus Clostridium (Prazmowski 1880) emend. Lawson and Rainey 2016.</title>
        <authorList>
            <person name="Bernard K."/>
            <person name="Burdz T."/>
            <person name="Wiebe D."/>
            <person name="Balcewich B."/>
            <person name="Alfa M."/>
            <person name="Bernier A.-M."/>
        </authorList>
    </citation>
    <scope>NUCLEOTIDE SEQUENCE [LARGE SCALE GENOMIC DNA]</scope>
    <source>
        <strain evidence="3 5">LCDC99A005</strain>
    </source>
</reference>
<keyword evidence="5" id="KW-1185">Reference proteome</keyword>
<name>A0A2A7MEQ3_9CLOT</name>
<accession>A0A2A7MEQ3</accession>
<dbReference type="Proteomes" id="UP000220840">
    <property type="component" value="Unassembled WGS sequence"/>
</dbReference>
<dbReference type="EMBL" id="UWJD01000001">
    <property type="protein sequence ID" value="VCT83585.1"/>
    <property type="molecule type" value="Genomic_DNA"/>
</dbReference>
<dbReference type="GO" id="GO:0004518">
    <property type="term" value="F:nuclease activity"/>
    <property type="evidence" value="ECO:0007669"/>
    <property type="project" value="InterPro"/>
</dbReference>
<evidence type="ECO:0000259" key="1">
    <source>
        <dbReference type="Pfam" id="PF02732"/>
    </source>
</evidence>
<dbReference type="RefSeq" id="WP_058294407.1">
    <property type="nucleotide sequence ID" value="NZ_CAKJVE010000004.1"/>
</dbReference>
<dbReference type="EMBL" id="PDCJ01000001">
    <property type="protein sequence ID" value="PEG30234.1"/>
    <property type="molecule type" value="Genomic_DNA"/>
</dbReference>
<dbReference type="Proteomes" id="UP000789738">
    <property type="component" value="Unassembled WGS sequence"/>
</dbReference>
<evidence type="ECO:0000313" key="2">
    <source>
        <dbReference type="EMBL" id="CAG9709870.1"/>
    </source>
</evidence>
<sequence length="182" mass="21480">MYKLTNTEITRLLKENLKILFDTRETVNGHILEYFDKENISYKRQKLDVGDYTAIITVRPEIGIYRDLAFKVGVIRKTSIDEIAENLIEKRDYREEMKLERQLMRGKVNGIKMSMIIEDPDGLENIRNGIYRSSLNPKAFMGKLSSLQDKYIQNTVFTSNENTGYHIHRILYYSVRNFLKEI</sequence>
<dbReference type="Proteomes" id="UP000431451">
    <property type="component" value="Unassembled WGS sequence"/>
</dbReference>
<dbReference type="Gene3D" id="3.40.50.10130">
    <property type="match status" value="1"/>
</dbReference>
<dbReference type="AlphaFoldDB" id="A0A2A7MEQ3"/>
<dbReference type="GO" id="GO:0003677">
    <property type="term" value="F:DNA binding"/>
    <property type="evidence" value="ECO:0007669"/>
    <property type="project" value="InterPro"/>
</dbReference>